<keyword evidence="7" id="KW-0547">Nucleotide-binding</keyword>
<dbReference type="InterPro" id="IPR005467">
    <property type="entry name" value="His_kinase_dom"/>
</dbReference>
<feature type="compositionally biased region" description="Low complexity" evidence="13">
    <location>
        <begin position="143"/>
        <end position="178"/>
    </location>
</feature>
<dbReference type="Pfam" id="PF02518">
    <property type="entry name" value="HATPase_c"/>
    <property type="match status" value="1"/>
</dbReference>
<dbReference type="SUPFAM" id="SSF47384">
    <property type="entry name" value="Homodimeric domain of signal transducing histidine kinase"/>
    <property type="match status" value="1"/>
</dbReference>
<dbReference type="EMBL" id="JAERRA010000002">
    <property type="protein sequence ID" value="MBL0720457.1"/>
    <property type="molecule type" value="Genomic_DNA"/>
</dbReference>
<gene>
    <name evidence="17" type="ORF">JI742_11215</name>
</gene>
<evidence type="ECO:0000256" key="11">
    <source>
        <dbReference type="ARBA" id="ARBA00035100"/>
    </source>
</evidence>
<dbReference type="InterPro" id="IPR004105">
    <property type="entry name" value="CheA-like_dim"/>
</dbReference>
<proteinExistence type="predicted"/>
<dbReference type="SMART" id="SM00260">
    <property type="entry name" value="CheW"/>
    <property type="match status" value="1"/>
</dbReference>
<feature type="modified residue" description="Phosphohistidine" evidence="12">
    <location>
        <position position="60"/>
    </location>
</feature>
<feature type="region of interest" description="Disordered" evidence="13">
    <location>
        <begin position="142"/>
        <end position="182"/>
    </location>
</feature>
<dbReference type="SMART" id="SM00073">
    <property type="entry name" value="HPT"/>
    <property type="match status" value="1"/>
</dbReference>
<dbReference type="InterPro" id="IPR003594">
    <property type="entry name" value="HATPase_dom"/>
</dbReference>
<dbReference type="SMART" id="SM01231">
    <property type="entry name" value="H-kinase_dim"/>
    <property type="match status" value="1"/>
</dbReference>
<dbReference type="PROSITE" id="PS50894">
    <property type="entry name" value="HPT"/>
    <property type="match status" value="1"/>
</dbReference>
<dbReference type="GO" id="GO:0005524">
    <property type="term" value="F:ATP binding"/>
    <property type="evidence" value="ECO:0007669"/>
    <property type="project" value="UniProtKB-KW"/>
</dbReference>
<comment type="function">
    <text evidence="11">Involved in the transmission of sensory signals from the chemoreceptors to the flagellar motors. CheA is autophosphorylated; it can transfer its phosphate group to either CheB or CheY.</text>
</comment>
<keyword evidence="6" id="KW-0808">Transferase</keyword>
<evidence type="ECO:0000256" key="4">
    <source>
        <dbReference type="ARBA" id="ARBA00022500"/>
    </source>
</evidence>
<dbReference type="InterPro" id="IPR036061">
    <property type="entry name" value="CheW-like_dom_sf"/>
</dbReference>
<feature type="compositionally biased region" description="Low complexity" evidence="13">
    <location>
        <begin position="302"/>
        <end position="323"/>
    </location>
</feature>
<dbReference type="InterPro" id="IPR051315">
    <property type="entry name" value="Bact_Chemotaxis_CheA"/>
</dbReference>
<feature type="domain" description="CheW-like" evidence="15">
    <location>
        <begin position="597"/>
        <end position="733"/>
    </location>
</feature>
<comment type="caution">
    <text evidence="17">The sequence shown here is derived from an EMBL/GenBank/DDBJ whole genome shotgun (WGS) entry which is preliminary data.</text>
</comment>
<keyword evidence="5 12" id="KW-0597">Phosphoprotein</keyword>
<dbReference type="CDD" id="cd00088">
    <property type="entry name" value="HPT"/>
    <property type="match status" value="1"/>
</dbReference>
<dbReference type="SMART" id="SM00387">
    <property type="entry name" value="HATPase_c"/>
    <property type="match status" value="1"/>
</dbReference>
<dbReference type="Gene3D" id="3.30.565.10">
    <property type="entry name" value="Histidine kinase-like ATPase, C-terminal domain"/>
    <property type="match status" value="1"/>
</dbReference>
<evidence type="ECO:0000256" key="1">
    <source>
        <dbReference type="ARBA" id="ARBA00000085"/>
    </source>
</evidence>
<evidence type="ECO:0000256" key="2">
    <source>
        <dbReference type="ARBA" id="ARBA00012438"/>
    </source>
</evidence>
<dbReference type="GO" id="GO:0005737">
    <property type="term" value="C:cytoplasm"/>
    <property type="evidence" value="ECO:0007669"/>
    <property type="project" value="InterPro"/>
</dbReference>
<dbReference type="CDD" id="cd00731">
    <property type="entry name" value="CheA_reg"/>
    <property type="match status" value="1"/>
</dbReference>
<evidence type="ECO:0000256" key="9">
    <source>
        <dbReference type="ARBA" id="ARBA00022840"/>
    </source>
</evidence>
<dbReference type="PANTHER" id="PTHR43395">
    <property type="entry name" value="SENSOR HISTIDINE KINASE CHEA"/>
    <property type="match status" value="1"/>
</dbReference>
<dbReference type="InterPro" id="IPR037006">
    <property type="entry name" value="CheA-like_homodim_sf"/>
</dbReference>
<evidence type="ECO:0000259" key="16">
    <source>
        <dbReference type="PROSITE" id="PS50894"/>
    </source>
</evidence>
<evidence type="ECO:0000256" key="7">
    <source>
        <dbReference type="ARBA" id="ARBA00022741"/>
    </source>
</evidence>
<dbReference type="Pfam" id="PF01627">
    <property type="entry name" value="Hpt"/>
    <property type="match status" value="1"/>
</dbReference>
<dbReference type="Proteomes" id="UP000643207">
    <property type="component" value="Unassembled WGS sequence"/>
</dbReference>
<protein>
    <recommendedName>
        <fullName evidence="3">Chemotaxis protein CheA</fullName>
        <ecNumber evidence="2">2.7.13.3</ecNumber>
    </recommendedName>
</protein>
<name>A0A9X0XGF5_9BURK</name>
<evidence type="ECO:0000259" key="15">
    <source>
        <dbReference type="PROSITE" id="PS50851"/>
    </source>
</evidence>
<keyword evidence="9" id="KW-0067">ATP-binding</keyword>
<feature type="domain" description="HPt" evidence="16">
    <location>
        <begin position="13"/>
        <end position="117"/>
    </location>
</feature>
<evidence type="ECO:0000256" key="3">
    <source>
        <dbReference type="ARBA" id="ARBA00021495"/>
    </source>
</evidence>
<evidence type="ECO:0000256" key="13">
    <source>
        <dbReference type="SAM" id="MobiDB-lite"/>
    </source>
</evidence>
<feature type="region of interest" description="Disordered" evidence="13">
    <location>
        <begin position="294"/>
        <end position="323"/>
    </location>
</feature>
<dbReference type="Gene3D" id="2.30.30.40">
    <property type="entry name" value="SH3 Domains"/>
    <property type="match status" value="1"/>
</dbReference>
<dbReference type="CDD" id="cd16916">
    <property type="entry name" value="HATPase_CheA-like"/>
    <property type="match status" value="1"/>
</dbReference>
<dbReference type="PRINTS" id="PR00344">
    <property type="entry name" value="BCTRLSENSOR"/>
</dbReference>
<dbReference type="EC" id="2.7.13.3" evidence="2"/>
<feature type="domain" description="Histidine kinase" evidence="14">
    <location>
        <begin position="389"/>
        <end position="595"/>
    </location>
</feature>
<dbReference type="GO" id="GO:0000155">
    <property type="term" value="F:phosphorelay sensor kinase activity"/>
    <property type="evidence" value="ECO:0007669"/>
    <property type="project" value="InterPro"/>
</dbReference>
<evidence type="ECO:0000259" key="14">
    <source>
        <dbReference type="PROSITE" id="PS50109"/>
    </source>
</evidence>
<accession>A0A9X0XGF5</accession>
<dbReference type="Gene3D" id="1.20.120.160">
    <property type="entry name" value="HPT domain"/>
    <property type="match status" value="1"/>
</dbReference>
<evidence type="ECO:0000256" key="5">
    <source>
        <dbReference type="ARBA" id="ARBA00022553"/>
    </source>
</evidence>
<keyword evidence="18" id="KW-1185">Reference proteome</keyword>
<dbReference type="FunFam" id="3.30.565.10:FF:000016">
    <property type="entry name" value="Chemotaxis protein CheA, putative"/>
    <property type="match status" value="1"/>
</dbReference>
<evidence type="ECO:0000256" key="6">
    <source>
        <dbReference type="ARBA" id="ARBA00022679"/>
    </source>
</evidence>
<evidence type="ECO:0000256" key="10">
    <source>
        <dbReference type="ARBA" id="ARBA00023012"/>
    </source>
</evidence>
<evidence type="ECO:0000256" key="12">
    <source>
        <dbReference type="PROSITE-ProRule" id="PRU00110"/>
    </source>
</evidence>
<dbReference type="InterPro" id="IPR004358">
    <property type="entry name" value="Sig_transdc_His_kin-like_C"/>
</dbReference>
<dbReference type="InterPro" id="IPR036641">
    <property type="entry name" value="HPT_dom_sf"/>
</dbReference>
<dbReference type="Gene3D" id="1.10.287.560">
    <property type="entry name" value="Histidine kinase CheA-like, homodimeric domain"/>
    <property type="match status" value="1"/>
</dbReference>
<dbReference type="SUPFAM" id="SSF50341">
    <property type="entry name" value="CheW-like"/>
    <property type="match status" value="1"/>
</dbReference>
<dbReference type="GO" id="GO:0006935">
    <property type="term" value="P:chemotaxis"/>
    <property type="evidence" value="ECO:0007669"/>
    <property type="project" value="UniProtKB-KW"/>
</dbReference>
<sequence length="733" mass="77302">MGESPGMQGGSAAGIDLSQFYQVFFEEAGENLQQMEQLLLALDVAAPDDEQLNAIFRCAHSIKGGAATFGFSDVAELTHVMETLLDKLRRHELAATAGMVDVLLASGDALAGQLARHQAGGAGHSPDTAALRRQIAAYSQGESPAPQALAPAPAAQASAPGTVPAAAQPSAAPPQAEAGVHGAEAADVPVTVKGERILEMTLGPLERPGLADDVLSLFKEIEGLGQVEPVDGGLAADGLRRFKLITATADSELLDLFAFHIAREQVRLRPWAGEHIAPGYGFYAKAPGSPVQEEDPGYGFFDDAPGAPGSAAAAPEDGPARPAEAVAAAPAAAPSARAEAKPAGLEGTTLRVGLEKVDQLINLMGELVITQAMLAQHSRVLDPVQHQTLIAGLTALDRNTRDLQEAVMSIRMIPMGTVFSRFPRMLRDLAAKLGKEVELLTVGEATELDKGLVEKITDPLTHLVRNACDHGIELPEERRAKGKPEQGTITLAASHQGGSIVIEVRDDGKGLSRAKLLKKARERGLAVSEEMSDAEVWSLIFAPGFSTAEVVTDVSGRGVGMDVVKKNISALGGTVEIDSAEGHGMRVAVRLPLTLAIMDGMSVGVAEEVYILPLASVVESFQVTPQTVKTLGGTGRVVQVREEYMPVIELESLFHVPREDGQQPSHPIMVVVEAEGSRVAMMVDELLGQQQVVVKNLEANYRKVPDISGATIMGDGRVALILDVASLVRRSRH</sequence>
<dbReference type="FunFam" id="2.30.30.40:FF:000048">
    <property type="entry name" value="Chemotaxis protein CheA, putative"/>
    <property type="match status" value="1"/>
</dbReference>
<dbReference type="InterPro" id="IPR036097">
    <property type="entry name" value="HisK_dim/P_sf"/>
</dbReference>
<dbReference type="InterPro" id="IPR036890">
    <property type="entry name" value="HATPase_C_sf"/>
</dbReference>
<evidence type="ECO:0000313" key="18">
    <source>
        <dbReference type="Proteomes" id="UP000643207"/>
    </source>
</evidence>
<dbReference type="Pfam" id="PF02895">
    <property type="entry name" value="H-kinase_dim"/>
    <property type="match status" value="1"/>
</dbReference>
<reference evidence="17 18" key="1">
    <citation type="submission" date="2021-01" db="EMBL/GenBank/DDBJ databases">
        <title>Piscinibacter sp. Jin2 Genome sequencing and assembly.</title>
        <authorList>
            <person name="Kim I."/>
        </authorList>
    </citation>
    <scope>NUCLEOTIDE SEQUENCE [LARGE SCALE GENOMIC DNA]</scope>
    <source>
        <strain evidence="17 18">Jin2</strain>
    </source>
</reference>
<dbReference type="PANTHER" id="PTHR43395:SF10">
    <property type="entry name" value="CHEMOTAXIS PROTEIN CHEA"/>
    <property type="match status" value="1"/>
</dbReference>
<keyword evidence="10" id="KW-0902">Two-component regulatory system</keyword>
<keyword evidence="8" id="KW-0418">Kinase</keyword>
<dbReference type="SUPFAM" id="SSF55874">
    <property type="entry name" value="ATPase domain of HSP90 chaperone/DNA topoisomerase II/histidine kinase"/>
    <property type="match status" value="1"/>
</dbReference>
<dbReference type="RefSeq" id="WP_201826908.1">
    <property type="nucleotide sequence ID" value="NZ_JAERRA010000002.1"/>
</dbReference>
<dbReference type="PROSITE" id="PS50109">
    <property type="entry name" value="HIS_KIN"/>
    <property type="match status" value="1"/>
</dbReference>
<evidence type="ECO:0000256" key="8">
    <source>
        <dbReference type="ARBA" id="ARBA00022777"/>
    </source>
</evidence>
<dbReference type="AlphaFoldDB" id="A0A9X0XGF5"/>
<dbReference type="SUPFAM" id="SSF47226">
    <property type="entry name" value="Histidine-containing phosphotransfer domain, HPT domain"/>
    <property type="match status" value="1"/>
</dbReference>
<dbReference type="InterPro" id="IPR002545">
    <property type="entry name" value="CheW-lke_dom"/>
</dbReference>
<dbReference type="InterPro" id="IPR008207">
    <property type="entry name" value="Sig_transdc_His_kin_Hpt_dom"/>
</dbReference>
<dbReference type="Pfam" id="PF01584">
    <property type="entry name" value="CheW"/>
    <property type="match status" value="1"/>
</dbReference>
<comment type="catalytic activity">
    <reaction evidence="1">
        <text>ATP + protein L-histidine = ADP + protein N-phospho-L-histidine.</text>
        <dbReference type="EC" id="2.7.13.3"/>
    </reaction>
</comment>
<organism evidence="17 18">
    <name type="scientific">Aquariibacter lacus</name>
    <dbReference type="NCBI Taxonomy" id="2801332"/>
    <lineage>
        <taxon>Bacteria</taxon>
        <taxon>Pseudomonadati</taxon>
        <taxon>Pseudomonadota</taxon>
        <taxon>Betaproteobacteria</taxon>
        <taxon>Burkholderiales</taxon>
        <taxon>Sphaerotilaceae</taxon>
        <taxon>Aquariibacter</taxon>
    </lineage>
</organism>
<dbReference type="PROSITE" id="PS50851">
    <property type="entry name" value="CHEW"/>
    <property type="match status" value="1"/>
</dbReference>
<evidence type="ECO:0000313" key="17">
    <source>
        <dbReference type="EMBL" id="MBL0720457.1"/>
    </source>
</evidence>
<keyword evidence="4" id="KW-0145">Chemotaxis</keyword>